<dbReference type="SUPFAM" id="SSF51419">
    <property type="entry name" value="PLP-binding barrel"/>
    <property type="match status" value="1"/>
</dbReference>
<evidence type="ECO:0000313" key="5">
    <source>
        <dbReference type="EMBL" id="MDL9979704.1"/>
    </source>
</evidence>
<dbReference type="PANTHER" id="PTHR30511:SF0">
    <property type="entry name" value="ALANINE RACEMASE, CATABOLIC-RELATED"/>
    <property type="match status" value="1"/>
</dbReference>
<dbReference type="GO" id="GO:0008784">
    <property type="term" value="F:alanine racemase activity"/>
    <property type="evidence" value="ECO:0007669"/>
    <property type="project" value="UniProtKB-EC"/>
</dbReference>
<dbReference type="InterPro" id="IPR020622">
    <property type="entry name" value="Ala_racemase_pyridoxalP-BS"/>
</dbReference>
<evidence type="ECO:0000259" key="4">
    <source>
        <dbReference type="Pfam" id="PF01168"/>
    </source>
</evidence>
<dbReference type="InterPro" id="IPR009006">
    <property type="entry name" value="Ala_racemase/Decarboxylase_C"/>
</dbReference>
<dbReference type="InterPro" id="IPR000821">
    <property type="entry name" value="Ala_racemase"/>
</dbReference>
<sequence length="347" mass="35959">MTARLVVDLRVFRRNLDAVRRSVAPADLMLVVKDDAYGHGIAEIVRAAIDAGVTRFVAFTAATGAEVRVAAGAEADILVLLASADEELDRALTADLQLGVGSTALLDAAVGAAVRTGVAPRIHLKIDTGLHRNGIRPEEWPDAVARAATLERAGALVVDGVWSHISEASDADDDAARVAFDAAVATARDAGLSPRIRHLAASAASFARAEFRYDAVRIGAFCYGIRPAGGPGEDVLGIHPVASLRANVVDVAGDGVRVDVGALHGLPSTLAGLADVDGGGEPRRLISVGALESIVETWPDVKIGDDVIVYGAGAAPSATDLAELIDTIGEEIALRVNPLVERVYIEA</sequence>
<dbReference type="PRINTS" id="PR00992">
    <property type="entry name" value="ALARACEMASE"/>
</dbReference>
<evidence type="ECO:0000256" key="1">
    <source>
        <dbReference type="ARBA" id="ARBA00001933"/>
    </source>
</evidence>
<dbReference type="SUPFAM" id="SSF50621">
    <property type="entry name" value="Alanine racemase C-terminal domain-like"/>
    <property type="match status" value="1"/>
</dbReference>
<dbReference type="InterPro" id="IPR001608">
    <property type="entry name" value="Ala_racemase_N"/>
</dbReference>
<dbReference type="Proteomes" id="UP001235064">
    <property type="component" value="Unassembled WGS sequence"/>
</dbReference>
<dbReference type="Gene3D" id="3.20.20.10">
    <property type="entry name" value="Alanine racemase"/>
    <property type="match status" value="1"/>
</dbReference>
<proteinExistence type="predicted"/>
<gene>
    <name evidence="5" type="ORF">QSV35_10205</name>
</gene>
<keyword evidence="2" id="KW-0663">Pyridoxal phosphate</keyword>
<dbReference type="EMBL" id="JASXSZ010000003">
    <property type="protein sequence ID" value="MDL9979704.1"/>
    <property type="molecule type" value="Genomic_DNA"/>
</dbReference>
<keyword evidence="3 5" id="KW-0413">Isomerase</keyword>
<keyword evidence="6" id="KW-1185">Reference proteome</keyword>
<evidence type="ECO:0000313" key="6">
    <source>
        <dbReference type="Proteomes" id="UP001235064"/>
    </source>
</evidence>
<dbReference type="EC" id="5.1.1.1" evidence="5"/>
<feature type="domain" description="Alanine racemase N-terminal" evidence="4">
    <location>
        <begin position="7"/>
        <end position="227"/>
    </location>
</feature>
<dbReference type="Gene3D" id="2.40.37.10">
    <property type="entry name" value="Lyase, Ornithine Decarboxylase, Chain A, domain 1"/>
    <property type="match status" value="2"/>
</dbReference>
<protein>
    <submittedName>
        <fullName evidence="5">Alanine racemase</fullName>
        <ecNumber evidence="5">5.1.1.1</ecNumber>
    </submittedName>
</protein>
<name>A0ABT7MZ31_9MICO</name>
<dbReference type="PROSITE" id="PS00395">
    <property type="entry name" value="ALANINE_RACEMASE"/>
    <property type="match status" value="1"/>
</dbReference>
<dbReference type="PANTHER" id="PTHR30511">
    <property type="entry name" value="ALANINE RACEMASE"/>
    <property type="match status" value="1"/>
</dbReference>
<accession>A0ABT7MZ31</accession>
<dbReference type="RefSeq" id="WP_286288640.1">
    <property type="nucleotide sequence ID" value="NZ_JASXSZ010000003.1"/>
</dbReference>
<dbReference type="InterPro" id="IPR029066">
    <property type="entry name" value="PLP-binding_barrel"/>
</dbReference>
<comment type="cofactor">
    <cofactor evidence="1">
        <name>pyridoxal 5'-phosphate</name>
        <dbReference type="ChEBI" id="CHEBI:597326"/>
    </cofactor>
</comment>
<evidence type="ECO:0000256" key="2">
    <source>
        <dbReference type="ARBA" id="ARBA00022898"/>
    </source>
</evidence>
<dbReference type="Pfam" id="PF01168">
    <property type="entry name" value="Ala_racemase_N"/>
    <property type="match status" value="1"/>
</dbReference>
<organism evidence="5 6">
    <name type="scientific">Microbacterium candidum</name>
    <dbReference type="NCBI Taxonomy" id="3041922"/>
    <lineage>
        <taxon>Bacteria</taxon>
        <taxon>Bacillati</taxon>
        <taxon>Actinomycetota</taxon>
        <taxon>Actinomycetes</taxon>
        <taxon>Micrococcales</taxon>
        <taxon>Microbacteriaceae</taxon>
        <taxon>Microbacterium</taxon>
    </lineage>
</organism>
<reference evidence="5 6" key="1">
    <citation type="submission" date="2023-06" db="EMBL/GenBank/DDBJ databases">
        <title>Microbacterium sp. nov., isolated from a waste landfill.</title>
        <authorList>
            <person name="Wen W."/>
        </authorList>
    </citation>
    <scope>NUCLEOTIDE SEQUENCE [LARGE SCALE GENOMIC DNA]</scope>
    <source>
        <strain evidence="5 6">ASV49</strain>
    </source>
</reference>
<evidence type="ECO:0000256" key="3">
    <source>
        <dbReference type="ARBA" id="ARBA00023235"/>
    </source>
</evidence>
<comment type="caution">
    <text evidence="5">The sequence shown here is derived from an EMBL/GenBank/DDBJ whole genome shotgun (WGS) entry which is preliminary data.</text>
</comment>